<proteinExistence type="predicted"/>
<evidence type="ECO:0000313" key="2">
    <source>
        <dbReference type="EMBL" id="GAA5525153.1"/>
    </source>
</evidence>
<feature type="domain" description="DUF4136" evidence="1">
    <location>
        <begin position="54"/>
        <end position="205"/>
    </location>
</feature>
<gene>
    <name evidence="2" type="ORF">Maes01_01718</name>
</gene>
<dbReference type="InterPro" id="IPR025411">
    <property type="entry name" value="DUF4136"/>
</dbReference>
<sequence length="206" mass="22822">MVSRFTAARLSPAERLSPAARFTPAATTACRWSARAALIAACLWLFGCAAVPQVAVDYDPQADFSRLQTYYLLDPLATGPVAPLELKRARQAVEQQLQYRYRPADSAAAADFLVRVQLQGSERVAVYEDRFSLYGGHGPWGFGWQVPLNVRQYRQVHLVIDALSAQKAPLWRGSVRSAAMGARSPQEQQQRLASEAALILSRFPPY</sequence>
<reference evidence="2 3" key="1">
    <citation type="submission" date="2024-02" db="EMBL/GenBank/DDBJ databases">
        <title>Microbulbifer aestuariivivens NBRC 112533.</title>
        <authorList>
            <person name="Ichikawa N."/>
            <person name="Katano-Makiyama Y."/>
            <person name="Hidaka K."/>
        </authorList>
    </citation>
    <scope>NUCLEOTIDE SEQUENCE [LARGE SCALE GENOMIC DNA]</scope>
    <source>
        <strain evidence="2 3">NBRC 112533</strain>
    </source>
</reference>
<dbReference type="RefSeq" id="WP_345550615.1">
    <property type="nucleotide sequence ID" value="NZ_BAABRT010000012.1"/>
</dbReference>
<organism evidence="2 3">
    <name type="scientific">Microbulbifer aestuariivivens</name>
    <dbReference type="NCBI Taxonomy" id="1908308"/>
    <lineage>
        <taxon>Bacteria</taxon>
        <taxon>Pseudomonadati</taxon>
        <taxon>Pseudomonadota</taxon>
        <taxon>Gammaproteobacteria</taxon>
        <taxon>Cellvibrionales</taxon>
        <taxon>Microbulbiferaceae</taxon>
        <taxon>Microbulbifer</taxon>
    </lineage>
</organism>
<protein>
    <recommendedName>
        <fullName evidence="1">DUF4136 domain-containing protein</fullName>
    </recommendedName>
</protein>
<dbReference type="Gene3D" id="3.30.160.670">
    <property type="match status" value="1"/>
</dbReference>
<dbReference type="EMBL" id="BAABRT010000012">
    <property type="protein sequence ID" value="GAA5525153.1"/>
    <property type="molecule type" value="Genomic_DNA"/>
</dbReference>
<dbReference type="Proteomes" id="UP001408594">
    <property type="component" value="Unassembled WGS sequence"/>
</dbReference>
<name>A0ABP9WPL9_9GAMM</name>
<evidence type="ECO:0000259" key="1">
    <source>
        <dbReference type="Pfam" id="PF13590"/>
    </source>
</evidence>
<keyword evidence="3" id="KW-1185">Reference proteome</keyword>
<dbReference type="Pfam" id="PF13590">
    <property type="entry name" value="DUF4136"/>
    <property type="match status" value="1"/>
</dbReference>
<evidence type="ECO:0000313" key="3">
    <source>
        <dbReference type="Proteomes" id="UP001408594"/>
    </source>
</evidence>
<accession>A0ABP9WPL9</accession>
<comment type="caution">
    <text evidence="2">The sequence shown here is derived from an EMBL/GenBank/DDBJ whole genome shotgun (WGS) entry which is preliminary data.</text>
</comment>